<keyword evidence="3 6" id="KW-0731">Sigma factor</keyword>
<dbReference type="SUPFAM" id="SSF88659">
    <property type="entry name" value="Sigma3 and sigma4 domains of RNA polymerase sigma factors"/>
    <property type="match status" value="2"/>
</dbReference>
<keyword evidence="5 6" id="KW-0804">Transcription</keyword>
<keyword evidence="2 6" id="KW-0805">Transcription regulation</keyword>
<feature type="compositionally biased region" description="Acidic residues" evidence="7">
    <location>
        <begin position="84"/>
        <end position="107"/>
    </location>
</feature>
<evidence type="ECO:0000256" key="2">
    <source>
        <dbReference type="ARBA" id="ARBA00023015"/>
    </source>
</evidence>
<comment type="subcellular location">
    <subcellularLocation>
        <location evidence="6">Cytoplasm</location>
    </subcellularLocation>
</comment>
<dbReference type="InterPro" id="IPR036388">
    <property type="entry name" value="WH-like_DNA-bd_sf"/>
</dbReference>
<dbReference type="NCBIfam" id="TIGR02937">
    <property type="entry name" value="sigma70-ECF"/>
    <property type="match status" value="1"/>
</dbReference>
<dbReference type="Pfam" id="PF04542">
    <property type="entry name" value="Sigma70_r2"/>
    <property type="match status" value="1"/>
</dbReference>
<comment type="similarity">
    <text evidence="6">Belongs to the sigma-70 factor family. RpoD/SigA subfamily.</text>
</comment>
<reference evidence="10 11" key="1">
    <citation type="submission" date="2020-10" db="EMBL/GenBank/DDBJ databases">
        <title>ChiBAC.</title>
        <authorList>
            <person name="Zenner C."/>
            <person name="Hitch T.C.A."/>
            <person name="Clavel T."/>
        </authorList>
    </citation>
    <scope>NUCLEOTIDE SEQUENCE [LARGE SCALE GENOMIC DNA]</scope>
    <source>
        <strain evidence="10 11">DSM 107455</strain>
    </source>
</reference>
<dbReference type="InterPro" id="IPR007624">
    <property type="entry name" value="RNA_pol_sigma70_r3"/>
</dbReference>
<dbReference type="Proteomes" id="UP001194273">
    <property type="component" value="Unassembled WGS sequence"/>
</dbReference>
<comment type="function">
    <text evidence="6">Sigma factors are initiation factors that promote the attachment of RNA polymerase to specific initiation sites and are then released. This sigma factor is the primary sigma factor during exponential growth.</text>
</comment>
<dbReference type="Pfam" id="PF00140">
    <property type="entry name" value="Sigma70_r1_2"/>
    <property type="match status" value="1"/>
</dbReference>
<evidence type="ECO:0000256" key="6">
    <source>
        <dbReference type="HAMAP-Rule" id="MF_00963"/>
    </source>
</evidence>
<dbReference type="PRINTS" id="PR00046">
    <property type="entry name" value="SIGMA70FCT"/>
</dbReference>
<keyword evidence="1 6" id="KW-0963">Cytoplasm</keyword>
<dbReference type="InterPro" id="IPR000943">
    <property type="entry name" value="RNA_pol_sigma70"/>
</dbReference>
<dbReference type="PROSITE" id="PS00715">
    <property type="entry name" value="SIGMA70_1"/>
    <property type="match status" value="1"/>
</dbReference>
<sequence>MAAKKTNADIKLSDDLLKAVDGLVAGAGSGASVTEDDIQLALKDIDVDSDELSDVYDALRSRGMEVVGTPAEGAGEDFSSHEVADDEFEDDDDVDSYVEDDEDDSESAAEAKIVKEALRAVPKAKVAKPKRSSRARARRADTSTAMLTGDPVRMYLKEIGKVDLLTASEEVNLAMKIEAGTDAAEKLEAAEAGELELTRAEQRRLMRIEQVGLDAKQQLISANLRLVVSIAKRYVGRGMLFLDLIQEGNLGLIRAVEKFDYTKGFKFSTYATWWIRQAITRAIADQARTIRIPVHMVETINKLIRVQRQLLQDLGRDPTPEEIAAEMGMSPDRVREIQKISQEPVSLETPIGEEEDSQLGDFIEDSSAVAPPEAASDSMLREQLDQVLDGLADRERKVIKFRFGLEDGHPRTLEEVGREFGVTRERIRQIESKTLAKLRHPSRSGRLKDYMEG</sequence>
<dbReference type="InterPro" id="IPR007630">
    <property type="entry name" value="RNA_pol_sigma70_r4"/>
</dbReference>
<dbReference type="InterPro" id="IPR050239">
    <property type="entry name" value="Sigma-70_RNA_pol_init_factors"/>
</dbReference>
<proteinExistence type="inferred from homology"/>
<feature type="domain" description="RNA polymerase sigma-70" evidence="8">
    <location>
        <begin position="243"/>
        <end position="256"/>
    </location>
</feature>
<dbReference type="SUPFAM" id="SSF88946">
    <property type="entry name" value="Sigma2 domain of RNA polymerase sigma factors"/>
    <property type="match status" value="1"/>
</dbReference>
<evidence type="ECO:0000256" key="1">
    <source>
        <dbReference type="ARBA" id="ARBA00022490"/>
    </source>
</evidence>
<dbReference type="PROSITE" id="PS00716">
    <property type="entry name" value="SIGMA70_2"/>
    <property type="match status" value="1"/>
</dbReference>
<dbReference type="Pfam" id="PF04545">
    <property type="entry name" value="Sigma70_r4"/>
    <property type="match status" value="1"/>
</dbReference>
<dbReference type="InterPro" id="IPR007127">
    <property type="entry name" value="RNA_pol_sigma_70_r1_1"/>
</dbReference>
<dbReference type="InterPro" id="IPR013325">
    <property type="entry name" value="RNA_pol_sigma_r2"/>
</dbReference>
<dbReference type="InterPro" id="IPR014284">
    <property type="entry name" value="RNA_pol_sigma-70_dom"/>
</dbReference>
<name>A0ABR9QU34_9ACTN</name>
<dbReference type="InterPro" id="IPR007627">
    <property type="entry name" value="RNA_pol_sigma70_r2"/>
</dbReference>
<dbReference type="Gene3D" id="1.10.601.10">
    <property type="entry name" value="RNA Polymerase Primary Sigma Factor"/>
    <property type="match status" value="2"/>
</dbReference>
<keyword evidence="4 6" id="KW-0238">DNA-binding</keyword>
<dbReference type="Pfam" id="PF03979">
    <property type="entry name" value="Sigma70_r1_1"/>
    <property type="match status" value="1"/>
</dbReference>
<dbReference type="InterPro" id="IPR028630">
    <property type="entry name" value="Sigma70_RpoD"/>
</dbReference>
<dbReference type="PANTHER" id="PTHR30603:SF60">
    <property type="entry name" value="RNA POLYMERASE SIGMA FACTOR RPOD"/>
    <property type="match status" value="1"/>
</dbReference>
<organism evidence="10 11">
    <name type="scientific">Thermophilibacter gallinarum</name>
    <dbReference type="NCBI Taxonomy" id="2779357"/>
    <lineage>
        <taxon>Bacteria</taxon>
        <taxon>Bacillati</taxon>
        <taxon>Actinomycetota</taxon>
        <taxon>Coriobacteriia</taxon>
        <taxon>Coriobacteriales</taxon>
        <taxon>Atopobiaceae</taxon>
        <taxon>Thermophilibacter</taxon>
    </lineage>
</organism>
<keyword evidence="11" id="KW-1185">Reference proteome</keyword>
<feature type="region of interest" description="Sigma-70 factor domain-4" evidence="6">
    <location>
        <begin position="387"/>
        <end position="440"/>
    </location>
</feature>
<feature type="domain" description="RNA polymerase sigma-70" evidence="9">
    <location>
        <begin position="412"/>
        <end position="438"/>
    </location>
</feature>
<comment type="subunit">
    <text evidence="6">Interacts transiently with the RNA polymerase catalytic core.</text>
</comment>
<evidence type="ECO:0000256" key="7">
    <source>
        <dbReference type="SAM" id="MobiDB-lite"/>
    </source>
</evidence>
<feature type="region of interest" description="Sigma-70 factor domain-2" evidence="6">
    <location>
        <begin position="219"/>
        <end position="289"/>
    </location>
</feature>
<feature type="region of interest" description="Sigma-70 factor domain-3" evidence="6">
    <location>
        <begin position="298"/>
        <end position="374"/>
    </location>
</feature>
<feature type="region of interest" description="Disordered" evidence="7">
    <location>
        <begin position="69"/>
        <end position="107"/>
    </location>
</feature>
<evidence type="ECO:0000313" key="11">
    <source>
        <dbReference type="Proteomes" id="UP001194273"/>
    </source>
</evidence>
<dbReference type="InterPro" id="IPR009042">
    <property type="entry name" value="RNA_pol_sigma70_r1_2"/>
</dbReference>
<evidence type="ECO:0000259" key="8">
    <source>
        <dbReference type="PROSITE" id="PS00715"/>
    </source>
</evidence>
<gene>
    <name evidence="10" type="primary">rpoD</name>
    <name evidence="6" type="synonym">sigA</name>
    <name evidence="10" type="ORF">INF26_06955</name>
</gene>
<dbReference type="RefSeq" id="WP_193530192.1">
    <property type="nucleotide sequence ID" value="NZ_JADCJZ010000003.1"/>
</dbReference>
<evidence type="ECO:0000256" key="3">
    <source>
        <dbReference type="ARBA" id="ARBA00023082"/>
    </source>
</evidence>
<comment type="caution">
    <text evidence="10">The sequence shown here is derived from an EMBL/GenBank/DDBJ whole genome shotgun (WGS) entry which is preliminary data.</text>
</comment>
<dbReference type="InterPro" id="IPR012760">
    <property type="entry name" value="RNA_pol_sigma_RpoD_C"/>
</dbReference>
<feature type="short sequence motif" description="Interaction with polymerase core subunit RpoC" evidence="6">
    <location>
        <begin position="243"/>
        <end position="246"/>
    </location>
</feature>
<evidence type="ECO:0000259" key="9">
    <source>
        <dbReference type="PROSITE" id="PS00716"/>
    </source>
</evidence>
<evidence type="ECO:0000256" key="4">
    <source>
        <dbReference type="ARBA" id="ARBA00023125"/>
    </source>
</evidence>
<dbReference type="HAMAP" id="MF_00963">
    <property type="entry name" value="Sigma70_RpoD_SigA"/>
    <property type="match status" value="1"/>
</dbReference>
<dbReference type="PANTHER" id="PTHR30603">
    <property type="entry name" value="RNA POLYMERASE SIGMA FACTOR RPO"/>
    <property type="match status" value="1"/>
</dbReference>
<dbReference type="EMBL" id="JADCJZ010000003">
    <property type="protein sequence ID" value="MBE5024588.1"/>
    <property type="molecule type" value="Genomic_DNA"/>
</dbReference>
<protein>
    <recommendedName>
        <fullName evidence="6">RNA polymerase sigma factor SigA</fullName>
    </recommendedName>
</protein>
<accession>A0ABR9QU34</accession>
<feature type="DNA-binding region" description="H-T-H motif" evidence="6">
    <location>
        <begin position="413"/>
        <end position="432"/>
    </location>
</feature>
<dbReference type="CDD" id="cd06171">
    <property type="entry name" value="Sigma70_r4"/>
    <property type="match status" value="1"/>
</dbReference>
<dbReference type="InterPro" id="IPR013324">
    <property type="entry name" value="RNA_pol_sigma_r3/r4-like"/>
</dbReference>
<evidence type="ECO:0000256" key="5">
    <source>
        <dbReference type="ARBA" id="ARBA00023163"/>
    </source>
</evidence>
<dbReference type="NCBIfam" id="TIGR02393">
    <property type="entry name" value="RpoD_Cterm"/>
    <property type="match status" value="1"/>
</dbReference>
<dbReference type="Pfam" id="PF04539">
    <property type="entry name" value="Sigma70_r3"/>
    <property type="match status" value="1"/>
</dbReference>
<evidence type="ECO:0000313" key="10">
    <source>
        <dbReference type="EMBL" id="MBE5024588.1"/>
    </source>
</evidence>
<dbReference type="Gene3D" id="1.10.10.10">
    <property type="entry name" value="Winged helix-like DNA-binding domain superfamily/Winged helix DNA-binding domain"/>
    <property type="match status" value="2"/>
</dbReference>